<accession>A0A645IJ10</accession>
<reference evidence="1" key="1">
    <citation type="submission" date="2019-08" db="EMBL/GenBank/DDBJ databases">
        <authorList>
            <person name="Kucharzyk K."/>
            <person name="Murdoch R.W."/>
            <person name="Higgins S."/>
            <person name="Loffler F."/>
        </authorList>
    </citation>
    <scope>NUCLEOTIDE SEQUENCE</scope>
</reference>
<organism evidence="1">
    <name type="scientific">bioreactor metagenome</name>
    <dbReference type="NCBI Taxonomy" id="1076179"/>
    <lineage>
        <taxon>unclassified sequences</taxon>
        <taxon>metagenomes</taxon>
        <taxon>ecological metagenomes</taxon>
    </lineage>
</organism>
<protein>
    <submittedName>
        <fullName evidence="1">Uncharacterized protein</fullName>
    </submittedName>
</protein>
<name>A0A645IJ10_9ZZZZ</name>
<sequence>MARVEIPVSKMAMTIPSACGEVFVFDFSAVQLLKIAIASNRANITFFIRSSHIKVRASLLGNPILTFDYFTYFCGKPCGIGYPSVPTTQLLEPYWVFAFTHFLRALIRFSVPKPQSLLKADVAEVK</sequence>
<comment type="caution">
    <text evidence="1">The sequence shown here is derived from an EMBL/GenBank/DDBJ whole genome shotgun (WGS) entry which is preliminary data.</text>
</comment>
<dbReference type="EMBL" id="VSSQ01116218">
    <property type="protein sequence ID" value="MPN51271.1"/>
    <property type="molecule type" value="Genomic_DNA"/>
</dbReference>
<dbReference type="AlphaFoldDB" id="A0A645IJ10"/>
<evidence type="ECO:0000313" key="1">
    <source>
        <dbReference type="EMBL" id="MPN51271.1"/>
    </source>
</evidence>
<gene>
    <name evidence="1" type="ORF">SDC9_198914</name>
</gene>
<proteinExistence type="predicted"/>